<dbReference type="KEGG" id="mcee:MCEL_25820"/>
<evidence type="ECO:0000313" key="3">
    <source>
        <dbReference type="EMBL" id="BBY44287.1"/>
    </source>
</evidence>
<keyword evidence="2" id="KW-0732">Signal</keyword>
<evidence type="ECO:0000256" key="2">
    <source>
        <dbReference type="SAM" id="SignalP"/>
    </source>
</evidence>
<feature type="region of interest" description="Disordered" evidence="1">
    <location>
        <begin position="37"/>
        <end position="80"/>
    </location>
</feature>
<name>A0A1X0BU42_MYCCF</name>
<keyword evidence="4" id="KW-1185">Reference proteome</keyword>
<dbReference type="EMBL" id="AP022591">
    <property type="protein sequence ID" value="BBY44287.1"/>
    <property type="molecule type" value="Genomic_DNA"/>
</dbReference>
<feature type="chain" id="PRO_5043825766" evidence="2">
    <location>
        <begin position="29"/>
        <end position="80"/>
    </location>
</feature>
<dbReference type="RefSeq" id="WP_133052463.1">
    <property type="nucleotide sequence ID" value="NZ_AP022591.1"/>
</dbReference>
<feature type="compositionally biased region" description="Polar residues" evidence="1">
    <location>
        <begin position="71"/>
        <end position="80"/>
    </location>
</feature>
<dbReference type="OrthoDB" id="4641692at2"/>
<evidence type="ECO:0000313" key="4">
    <source>
        <dbReference type="Proteomes" id="UP000466431"/>
    </source>
</evidence>
<organism evidence="3 4">
    <name type="scientific">Mycolicibacterium celeriflavum</name>
    <name type="common">Mycobacterium celeriflavum</name>
    <dbReference type="NCBI Taxonomy" id="1249101"/>
    <lineage>
        <taxon>Bacteria</taxon>
        <taxon>Bacillati</taxon>
        <taxon>Actinomycetota</taxon>
        <taxon>Actinomycetes</taxon>
        <taxon>Mycobacteriales</taxon>
        <taxon>Mycobacteriaceae</taxon>
        <taxon>Mycolicibacterium</taxon>
    </lineage>
</organism>
<feature type="signal peptide" evidence="2">
    <location>
        <begin position="1"/>
        <end position="28"/>
    </location>
</feature>
<accession>A0A1X0BU42</accession>
<dbReference type="AlphaFoldDB" id="A0A1X0BU42"/>
<gene>
    <name evidence="3" type="ORF">MCEL_25820</name>
</gene>
<evidence type="ECO:0000256" key="1">
    <source>
        <dbReference type="SAM" id="MobiDB-lite"/>
    </source>
</evidence>
<sequence length="80" mass="8233">MLGLTVRLVLAMIAVAAAALTSAAIAPATPQGPCADVPFVGQCTPWRDSPRSASSNSRFDPTLPIIKSDPGNPQQPTDFG</sequence>
<protein>
    <submittedName>
        <fullName evidence="3">Uncharacterized protein</fullName>
    </submittedName>
</protein>
<dbReference type="Proteomes" id="UP000466431">
    <property type="component" value="Chromosome"/>
</dbReference>
<reference evidence="3 4" key="1">
    <citation type="journal article" date="2019" name="Emerg. Microbes Infect.">
        <title>Comprehensive subspecies identification of 175 nontuberculous mycobacteria species based on 7547 genomic profiles.</title>
        <authorList>
            <person name="Matsumoto Y."/>
            <person name="Kinjo T."/>
            <person name="Motooka D."/>
            <person name="Nabeya D."/>
            <person name="Jung N."/>
            <person name="Uechi K."/>
            <person name="Horii T."/>
            <person name="Iida T."/>
            <person name="Fujita J."/>
            <person name="Nakamura S."/>
        </authorList>
    </citation>
    <scope>NUCLEOTIDE SEQUENCE [LARGE SCALE GENOMIC DNA]</scope>
    <source>
        <strain evidence="3 4">JCM 18439</strain>
    </source>
</reference>
<proteinExistence type="predicted"/>